<dbReference type="EMBL" id="MTKS01000385">
    <property type="protein sequence ID" value="RWX50112.1"/>
    <property type="molecule type" value="Genomic_DNA"/>
</dbReference>
<reference evidence="1 2" key="1">
    <citation type="submission" date="2017-01" db="EMBL/GenBank/DDBJ databases">
        <title>The cable genome- insights into the physiology and evolution of filamentous bacteria capable of sulfide oxidation via long distance electron transfer.</title>
        <authorList>
            <person name="Schreiber L."/>
            <person name="Bjerg J.T."/>
            <person name="Boggild A."/>
            <person name="Van De Vossenberg J."/>
            <person name="Meysman F."/>
            <person name="Nielsen L.P."/>
            <person name="Schramm A."/>
            <person name="Kjeldsen K.U."/>
        </authorList>
    </citation>
    <scope>NUCLEOTIDE SEQUENCE [LARGE SCALE GENOMIC DNA]</scope>
    <source>
        <strain evidence="1">A5</strain>
    </source>
</reference>
<proteinExistence type="predicted"/>
<sequence>MIRKKEVVYIYVLNGKVQEKGYLFFAEGRISPWRAGKKKPGSVEYRSGDALFYPRIHFTRPFLSMKAGNAQLFRVDGGSN</sequence>
<gene>
    <name evidence="1" type="ORF">VU01_13852</name>
</gene>
<evidence type="ECO:0000313" key="1">
    <source>
        <dbReference type="EMBL" id="RWX50112.1"/>
    </source>
</evidence>
<dbReference type="AlphaFoldDB" id="A0A444JAN8"/>
<name>A0A444JAN8_9BACT</name>
<organism evidence="1 2">
    <name type="scientific">Candidatus Electrothrix marina</name>
    <dbReference type="NCBI Taxonomy" id="1859130"/>
    <lineage>
        <taxon>Bacteria</taxon>
        <taxon>Pseudomonadati</taxon>
        <taxon>Thermodesulfobacteriota</taxon>
        <taxon>Desulfobulbia</taxon>
        <taxon>Desulfobulbales</taxon>
        <taxon>Desulfobulbaceae</taxon>
        <taxon>Candidatus Electrothrix</taxon>
    </lineage>
</organism>
<protein>
    <submittedName>
        <fullName evidence="1">Uncharacterized protein</fullName>
    </submittedName>
</protein>
<keyword evidence="2" id="KW-1185">Reference proteome</keyword>
<dbReference type="Proteomes" id="UP000288892">
    <property type="component" value="Unassembled WGS sequence"/>
</dbReference>
<evidence type="ECO:0000313" key="2">
    <source>
        <dbReference type="Proteomes" id="UP000288892"/>
    </source>
</evidence>
<accession>A0A444JAN8</accession>
<comment type="caution">
    <text evidence="1">The sequence shown here is derived from an EMBL/GenBank/DDBJ whole genome shotgun (WGS) entry which is preliminary data.</text>
</comment>